<feature type="transmembrane region" description="Helical" evidence="4">
    <location>
        <begin position="121"/>
        <end position="139"/>
    </location>
</feature>
<comment type="caution">
    <text evidence="7">The sequence shown here is derived from an EMBL/GenBank/DDBJ whole genome shotgun (WGS) entry which is preliminary data.</text>
</comment>
<keyword evidence="1" id="KW-0808">Transferase</keyword>
<dbReference type="GO" id="GO:0016301">
    <property type="term" value="F:kinase activity"/>
    <property type="evidence" value="ECO:0007669"/>
    <property type="project" value="UniProtKB-KW"/>
</dbReference>
<evidence type="ECO:0000256" key="2">
    <source>
        <dbReference type="ARBA" id="ARBA00022777"/>
    </source>
</evidence>
<dbReference type="Pfam" id="PF07730">
    <property type="entry name" value="HisKA_3"/>
    <property type="match status" value="1"/>
</dbReference>
<dbReference type="InterPro" id="IPR011712">
    <property type="entry name" value="Sig_transdc_His_kin_sub3_dim/P"/>
</dbReference>
<dbReference type="SUPFAM" id="SSF55874">
    <property type="entry name" value="ATPase domain of HSP90 chaperone/DNA topoisomerase II/histidine kinase"/>
    <property type="match status" value="1"/>
</dbReference>
<keyword evidence="3" id="KW-0902">Two-component regulatory system</keyword>
<reference evidence="7" key="1">
    <citation type="journal article" date="2023" name="Int. J. Syst. Evol. Microbiol.">
        <title>Streptomyces meridianus sp. nov. isolated from brackish water of the Tagus estuary in Alcochete, Portugal.</title>
        <authorList>
            <person name="Santos J.D.N."/>
            <person name="Klimek D."/>
            <person name="Calusinska M."/>
            <person name="Lobo Da Cunha A."/>
            <person name="Catita J."/>
            <person name="Goncalves H."/>
            <person name="Gonzalez I."/>
            <person name="Reyes F."/>
            <person name="Lage O.M."/>
        </authorList>
    </citation>
    <scope>NUCLEOTIDE SEQUENCE</scope>
    <source>
        <strain evidence="7">MTZ3.1</strain>
    </source>
</reference>
<feature type="domain" description="Signal transduction histidine kinase subgroup 3 dimerisation and phosphoacceptor" evidence="6">
    <location>
        <begin position="188"/>
        <end position="254"/>
    </location>
</feature>
<gene>
    <name evidence="7" type="ORF">M1E25_18585</name>
</gene>
<evidence type="ECO:0000256" key="4">
    <source>
        <dbReference type="SAM" id="Phobius"/>
    </source>
</evidence>
<dbReference type="Proteomes" id="UP001167160">
    <property type="component" value="Unassembled WGS sequence"/>
</dbReference>
<evidence type="ECO:0000259" key="6">
    <source>
        <dbReference type="Pfam" id="PF07730"/>
    </source>
</evidence>
<dbReference type="InterPro" id="IPR003594">
    <property type="entry name" value="HATPase_dom"/>
</dbReference>
<dbReference type="InterPro" id="IPR050482">
    <property type="entry name" value="Sensor_HK_TwoCompSys"/>
</dbReference>
<evidence type="ECO:0000259" key="5">
    <source>
        <dbReference type="Pfam" id="PF02518"/>
    </source>
</evidence>
<keyword evidence="4" id="KW-0812">Transmembrane</keyword>
<evidence type="ECO:0000313" key="7">
    <source>
        <dbReference type="EMBL" id="MCM2579330.1"/>
    </source>
</evidence>
<feature type="domain" description="Histidine kinase/HSP90-like ATPase" evidence="5">
    <location>
        <begin position="289"/>
        <end position="375"/>
    </location>
</feature>
<feature type="transmembrane region" description="Helical" evidence="4">
    <location>
        <begin position="145"/>
        <end position="167"/>
    </location>
</feature>
<keyword evidence="8" id="KW-1185">Reference proteome</keyword>
<accession>A0ABT0XAK5</accession>
<keyword evidence="4" id="KW-1133">Transmembrane helix</keyword>
<dbReference type="PANTHER" id="PTHR24421">
    <property type="entry name" value="NITRATE/NITRITE SENSOR PROTEIN NARX-RELATED"/>
    <property type="match status" value="1"/>
</dbReference>
<dbReference type="InterPro" id="IPR036890">
    <property type="entry name" value="HATPase_C_sf"/>
</dbReference>
<name>A0ABT0XAK5_9ACTN</name>
<sequence length="386" mass="40707">MADAATAPPPADASDRPGPPRGFAFLPWLLLGAGSFANLLRGETPDPWIGGAGLLLFNTLYIAVVSRAWCPRRRKSRSTWWLLAAQGAVTCTLAAGYGDSWLLFLPLFALACGTVLRGRVLFPVLIPLSVFAGAVGWAGGEGITYTMTIGYGTLMSGLMASALVRLADTVRELDGTRQELARSAVERERLRFSRDLHDLLGHTLSVVVVKAEAVRRLASRDLGAALAQAADIESVGRRALIEVRDAVTGYRAGSLDTELDRARSALGACGIEAVVRQSGPPLEPRTEALLGWVVREGVTNTVRHSGADRCEIEVRGSSHEVLLEITDDGRGGAGERHTAGTGLTGLAERMADAGGFLDAGPRAGGGFRVTAGLPAGAEYEREGGLR</sequence>
<dbReference type="Gene3D" id="3.30.565.10">
    <property type="entry name" value="Histidine kinase-like ATPase, C-terminal domain"/>
    <property type="match status" value="1"/>
</dbReference>
<keyword evidence="4" id="KW-0472">Membrane</keyword>
<feature type="transmembrane region" description="Helical" evidence="4">
    <location>
        <begin position="47"/>
        <end position="66"/>
    </location>
</feature>
<dbReference type="RefSeq" id="WP_251417024.1">
    <property type="nucleotide sequence ID" value="NZ_JAMQGM010000039.1"/>
</dbReference>
<dbReference type="PANTHER" id="PTHR24421:SF63">
    <property type="entry name" value="SENSOR HISTIDINE KINASE DESK"/>
    <property type="match status" value="1"/>
</dbReference>
<evidence type="ECO:0000313" key="8">
    <source>
        <dbReference type="Proteomes" id="UP001167160"/>
    </source>
</evidence>
<dbReference type="Gene3D" id="1.20.5.1930">
    <property type="match status" value="1"/>
</dbReference>
<dbReference type="CDD" id="cd16917">
    <property type="entry name" value="HATPase_UhpB-NarQ-NarX-like"/>
    <property type="match status" value="1"/>
</dbReference>
<protein>
    <submittedName>
        <fullName evidence="7">Sensor histidine kinase</fullName>
    </submittedName>
</protein>
<evidence type="ECO:0000256" key="1">
    <source>
        <dbReference type="ARBA" id="ARBA00022679"/>
    </source>
</evidence>
<keyword evidence="2 7" id="KW-0418">Kinase</keyword>
<evidence type="ECO:0000256" key="3">
    <source>
        <dbReference type="ARBA" id="ARBA00023012"/>
    </source>
</evidence>
<dbReference type="Pfam" id="PF02518">
    <property type="entry name" value="HATPase_c"/>
    <property type="match status" value="1"/>
</dbReference>
<dbReference type="EMBL" id="JAMQGM010000039">
    <property type="protein sequence ID" value="MCM2579330.1"/>
    <property type="molecule type" value="Genomic_DNA"/>
</dbReference>
<proteinExistence type="predicted"/>
<organism evidence="7 8">
    <name type="scientific">Streptomyces meridianus</name>
    <dbReference type="NCBI Taxonomy" id="2938945"/>
    <lineage>
        <taxon>Bacteria</taxon>
        <taxon>Bacillati</taxon>
        <taxon>Actinomycetota</taxon>
        <taxon>Actinomycetes</taxon>
        <taxon>Kitasatosporales</taxon>
        <taxon>Streptomycetaceae</taxon>
        <taxon>Streptomyces</taxon>
    </lineage>
</organism>
<feature type="transmembrane region" description="Helical" evidence="4">
    <location>
        <begin position="78"/>
        <end position="95"/>
    </location>
</feature>